<reference evidence="2" key="1">
    <citation type="submission" date="2016-10" db="EMBL/GenBank/DDBJ databases">
        <authorList>
            <person name="Varghese N."/>
            <person name="Submissions S."/>
        </authorList>
    </citation>
    <scope>NUCLEOTIDE SEQUENCE [LARGE SCALE GENOMIC DNA]</scope>
    <source>
        <strain evidence="2">BP1-148</strain>
    </source>
</reference>
<organism evidence="1 2">
    <name type="scientific">Prevotella communis</name>
    <dbReference type="NCBI Taxonomy" id="2913614"/>
    <lineage>
        <taxon>Bacteria</taxon>
        <taxon>Pseudomonadati</taxon>
        <taxon>Bacteroidota</taxon>
        <taxon>Bacteroidia</taxon>
        <taxon>Bacteroidales</taxon>
        <taxon>Prevotellaceae</taxon>
        <taxon>Prevotella</taxon>
    </lineage>
</organism>
<evidence type="ECO:0000313" key="1">
    <source>
        <dbReference type="EMBL" id="SDG65332.1"/>
    </source>
</evidence>
<dbReference type="Proteomes" id="UP000198779">
    <property type="component" value="Unassembled WGS sequence"/>
</dbReference>
<gene>
    <name evidence="1" type="ORF">SAMN04487901_1073</name>
</gene>
<proteinExistence type="predicted"/>
<keyword evidence="2" id="KW-1185">Reference proteome</keyword>
<evidence type="ECO:0000313" key="2">
    <source>
        <dbReference type="Proteomes" id="UP000198779"/>
    </source>
</evidence>
<dbReference type="AlphaFoldDB" id="A0A1G7VZZ7"/>
<accession>A0A1G7VZZ7</accession>
<name>A0A1G7VZZ7_9BACT</name>
<dbReference type="EMBL" id="FNCQ01000007">
    <property type="protein sequence ID" value="SDG65332.1"/>
    <property type="molecule type" value="Genomic_DNA"/>
</dbReference>
<sequence length="38" mass="4211">MLLPLAMPIKKDVPNNQAHPHEKGLYLGDREISNGLLS</sequence>
<protein>
    <submittedName>
        <fullName evidence="1">Uncharacterized protein</fullName>
    </submittedName>
</protein>